<organism evidence="3 4">
    <name type="scientific">Vitis vinifera</name>
    <name type="common">Grape</name>
    <dbReference type="NCBI Taxonomy" id="29760"/>
    <lineage>
        <taxon>Eukaryota</taxon>
        <taxon>Viridiplantae</taxon>
        <taxon>Streptophyta</taxon>
        <taxon>Embryophyta</taxon>
        <taxon>Tracheophyta</taxon>
        <taxon>Spermatophyta</taxon>
        <taxon>Magnoliopsida</taxon>
        <taxon>eudicotyledons</taxon>
        <taxon>Gunneridae</taxon>
        <taxon>Pentapetalae</taxon>
        <taxon>rosids</taxon>
        <taxon>Vitales</taxon>
        <taxon>Vitaceae</taxon>
        <taxon>Viteae</taxon>
        <taxon>Vitis</taxon>
    </lineage>
</organism>
<feature type="region of interest" description="Disordered" evidence="1">
    <location>
        <begin position="1"/>
        <end position="20"/>
    </location>
</feature>
<proteinExistence type="predicted"/>
<feature type="domain" description="Sey1/RHD3-like three-helix bundle" evidence="2">
    <location>
        <begin position="9"/>
        <end position="140"/>
    </location>
</feature>
<dbReference type="EMBL" id="QGNW01002523">
    <property type="protein sequence ID" value="RVW18499.1"/>
    <property type="molecule type" value="Genomic_DNA"/>
</dbReference>
<dbReference type="Pfam" id="PF20428">
    <property type="entry name" value="Sey1_3HB"/>
    <property type="match status" value="1"/>
</dbReference>
<name>A0A438C5T2_VITVI</name>
<dbReference type="InterPro" id="IPR046758">
    <property type="entry name" value="Sey1/RHD3-like_3HB"/>
</dbReference>
<dbReference type="Proteomes" id="UP000288805">
    <property type="component" value="Unassembled WGS sequence"/>
</dbReference>
<dbReference type="AlphaFoldDB" id="A0A438C5T2"/>
<gene>
    <name evidence="3" type="primary">VvCHDh001097_3</name>
    <name evidence="3" type="ORF">CK203_109053</name>
</gene>
<evidence type="ECO:0000313" key="3">
    <source>
        <dbReference type="EMBL" id="RVW18499.1"/>
    </source>
</evidence>
<reference evidence="3 4" key="1">
    <citation type="journal article" date="2018" name="PLoS Genet.">
        <title>Population sequencing reveals clonal diversity and ancestral inbreeding in the grapevine cultivar Chardonnay.</title>
        <authorList>
            <person name="Roach M.J."/>
            <person name="Johnson D.L."/>
            <person name="Bohlmann J."/>
            <person name="van Vuuren H.J."/>
            <person name="Jones S.J."/>
            <person name="Pretorius I.S."/>
            <person name="Schmidt S.A."/>
            <person name="Borneman A.R."/>
        </authorList>
    </citation>
    <scope>NUCLEOTIDE SEQUENCE [LARGE SCALE GENOMIC DNA]</scope>
    <source>
        <strain evidence="4">cv. Chardonnay</strain>
        <tissue evidence="3">Leaf</tissue>
    </source>
</reference>
<dbReference type="InterPro" id="IPR008803">
    <property type="entry name" value="RHD3/Sey1"/>
</dbReference>
<accession>A0A438C5T2</accession>
<comment type="caution">
    <text evidence="3">The sequence shown here is derived from an EMBL/GenBank/DDBJ whole genome shotgun (WGS) entry which is preliminary data.</text>
</comment>
<evidence type="ECO:0000259" key="2">
    <source>
        <dbReference type="Pfam" id="PF20428"/>
    </source>
</evidence>
<protein>
    <submittedName>
        <fullName evidence="3">Protein ROOT HAIR defective 3-like 2</fullName>
    </submittedName>
</protein>
<evidence type="ECO:0000256" key="1">
    <source>
        <dbReference type="SAM" id="MobiDB-lite"/>
    </source>
</evidence>
<dbReference type="PANTHER" id="PTHR45923">
    <property type="entry name" value="PROTEIN SEY1"/>
    <property type="match status" value="1"/>
</dbReference>
<evidence type="ECO:0000313" key="4">
    <source>
        <dbReference type="Proteomes" id="UP000288805"/>
    </source>
</evidence>
<sequence length="140" mass="15947">MLLSTQSLPDASVKQAEWDDDSKVREKLHHDIEAHSSFVRGKKLSEIAVNYEKKLTQALTEPVESLFKIGGKDTWLSIRELLRRETEATISEFSTAVAGFELDEETFDKMVQKVKGDATTVVERKAREEAGKVRIHMKDR</sequence>
<dbReference type="PANTHER" id="PTHR45923:SF20">
    <property type="entry name" value="PROTEIN ROOT HAIR DEFECTIVE 3 HOMOLOG 2"/>
    <property type="match status" value="1"/>
</dbReference>